<evidence type="ECO:0000313" key="2">
    <source>
        <dbReference type="Proteomes" id="UP000593875"/>
    </source>
</evidence>
<sequence>MKDALLLLAYCLAIGVPLGLALLSRPRRKQSSAASGADATDQKRTAEPDIVETITALAGALRSRGDEAAAEQLLDAFFGAATGTELVMGVRFVLRTIDRRKLGEDVALLMRVERLLASH</sequence>
<dbReference type="RefSeq" id="WP_193685299.1">
    <property type="nucleotide sequence ID" value="NZ_CP062941.1"/>
</dbReference>
<dbReference type="AlphaFoldDB" id="A0A7L9TZP0"/>
<gene>
    <name evidence="1" type="ORF">LPB04_14800</name>
</gene>
<protein>
    <submittedName>
        <fullName evidence="1">Uncharacterized protein</fullName>
    </submittedName>
</protein>
<name>A0A7L9TZP0_9BURK</name>
<accession>A0A7L9TZP0</accession>
<dbReference type="Proteomes" id="UP000593875">
    <property type="component" value="Chromosome"/>
</dbReference>
<organism evidence="1 2">
    <name type="scientific">Massilia litorea</name>
    <dbReference type="NCBI Taxonomy" id="2769491"/>
    <lineage>
        <taxon>Bacteria</taxon>
        <taxon>Pseudomonadati</taxon>
        <taxon>Pseudomonadota</taxon>
        <taxon>Betaproteobacteria</taxon>
        <taxon>Burkholderiales</taxon>
        <taxon>Oxalobacteraceae</taxon>
        <taxon>Telluria group</taxon>
        <taxon>Massilia</taxon>
    </lineage>
</organism>
<dbReference type="EMBL" id="CP062941">
    <property type="protein sequence ID" value="QOL48253.1"/>
    <property type="molecule type" value="Genomic_DNA"/>
</dbReference>
<reference evidence="1 2" key="1">
    <citation type="submission" date="2020-10" db="EMBL/GenBank/DDBJ databases">
        <title>Genome sequencing of Massilia sp. LPB0304.</title>
        <authorList>
            <person name="Kim J."/>
        </authorList>
    </citation>
    <scope>NUCLEOTIDE SEQUENCE [LARGE SCALE GENOMIC DNA]</scope>
    <source>
        <strain evidence="1 2">LPB0304</strain>
    </source>
</reference>
<dbReference type="KEGG" id="mlir:LPB04_14800"/>
<keyword evidence="2" id="KW-1185">Reference proteome</keyword>
<evidence type="ECO:0000313" key="1">
    <source>
        <dbReference type="EMBL" id="QOL48253.1"/>
    </source>
</evidence>
<proteinExistence type="predicted"/>